<feature type="domain" description="C2H2-type" evidence="7">
    <location>
        <begin position="358"/>
        <end position="388"/>
    </location>
</feature>
<sequence>MSTEDSVQQYIEFEAANPLPDLGDILLSNENFCDVDLSQKSSQSELQECFTSEPGICHSMNACDIDSYTNLLHSTTNCMTYSEPSSIGVQYSTNTTLLQPILKSSTTYSVKDVNLNDVSDSAAEEEFLYQLNLSKCDKLSPATSTSNSSPNKPNTRGLSKLKCARLNGTKTSLKKENDKCTNKRRITLREKISRVKVANHEQQKAMKSAADKMRMRHGKSLMGNFTPTKQDSKKFSRPLQKKIQPVTGVCRLCNYAYSCLGEREEHLSDPDHIIKSEVKSGTNFQFLDKEAKEFSNIRMPAQCPVCAEAFSKVRELLVHHRRSHSKAKPFQCVRCSVAFYRRCDLLGHIRKHLGIKKYQCSACPKSFDKQLSLTSHLISQHGHSDTRPRNYKCTECAEAFMSKQAVNQHMHTHTGYNAVTCNICGRGFRSSFALEAHLRVHSGEMPFKCEQCSYTSKTKQLLQRHLRSHTGSKPFKCTYCPFKCASTAGLKRHILLHTGSKPFRCPYCEYRCTNIENLRKHIKRTQKHVGLNIYPCLHCSFSCDERTEYIRHLKQQHFPQLSEDNASAAKLSGIFFPDSPPSTNASDPCNAIQTDPCDVVQSEVICVIPSNVCDVIQHDVISSDASVTSSIHGVQPMSIVQAANQNSDASAIETLILDGANHLFQSSSNINELDHGPGLSTEGGAIERSSPVSMNGLDGSNNPSINGLNELMLNALIKIPNLQKVILPQGDGNAPITLVIGSEYGSYDVTEDLRGQNQQQITSKDDVQLPLRNGCSDVVATVPSGDHERYIISSNGIEPYPKI</sequence>
<feature type="domain" description="C2H2-type" evidence="7">
    <location>
        <begin position="391"/>
        <end position="418"/>
    </location>
</feature>
<comment type="caution">
    <text evidence="8">The sequence shown here is derived from an EMBL/GenBank/DDBJ whole genome shotgun (WGS) entry which is preliminary data.</text>
</comment>
<dbReference type="EMBL" id="CAWYQH010000152">
    <property type="protein sequence ID" value="CAK8695499.1"/>
    <property type="molecule type" value="Genomic_DNA"/>
</dbReference>
<evidence type="ECO:0000256" key="2">
    <source>
        <dbReference type="ARBA" id="ARBA00022737"/>
    </source>
</evidence>
<dbReference type="PANTHER" id="PTHR24393:SF34">
    <property type="entry name" value="PR_SET DOMAIN 13"/>
    <property type="match status" value="1"/>
</dbReference>
<dbReference type="PROSITE" id="PS00028">
    <property type="entry name" value="ZINC_FINGER_C2H2_1"/>
    <property type="match status" value="7"/>
</dbReference>
<dbReference type="SMART" id="SM00355">
    <property type="entry name" value="ZnF_C2H2"/>
    <property type="match status" value="10"/>
</dbReference>
<evidence type="ECO:0000256" key="3">
    <source>
        <dbReference type="ARBA" id="ARBA00022771"/>
    </source>
</evidence>
<feature type="domain" description="C2H2-type" evidence="7">
    <location>
        <begin position="301"/>
        <end position="329"/>
    </location>
</feature>
<feature type="domain" description="C2H2-type" evidence="7">
    <location>
        <begin position="475"/>
        <end position="502"/>
    </location>
</feature>
<dbReference type="Proteomes" id="UP001642483">
    <property type="component" value="Unassembled WGS sequence"/>
</dbReference>
<evidence type="ECO:0000256" key="4">
    <source>
        <dbReference type="ARBA" id="ARBA00022833"/>
    </source>
</evidence>
<reference evidence="8 9" key="1">
    <citation type="submission" date="2024-02" db="EMBL/GenBank/DDBJ databases">
        <authorList>
            <person name="Daric V."/>
            <person name="Darras S."/>
        </authorList>
    </citation>
    <scope>NUCLEOTIDE SEQUENCE [LARGE SCALE GENOMIC DNA]</scope>
</reference>
<dbReference type="Pfam" id="PF00096">
    <property type="entry name" value="zf-C2H2"/>
    <property type="match status" value="1"/>
</dbReference>
<protein>
    <recommendedName>
        <fullName evidence="7">C2H2-type domain-containing protein</fullName>
    </recommendedName>
</protein>
<keyword evidence="3 6" id="KW-0863">Zinc-finger</keyword>
<feature type="domain" description="C2H2-type" evidence="7">
    <location>
        <begin position="419"/>
        <end position="446"/>
    </location>
</feature>
<accession>A0ABP0GUT7</accession>
<feature type="domain" description="C2H2-type" evidence="7">
    <location>
        <begin position="330"/>
        <end position="357"/>
    </location>
</feature>
<dbReference type="InterPro" id="IPR036236">
    <property type="entry name" value="Znf_C2H2_sf"/>
</dbReference>
<keyword evidence="5" id="KW-0539">Nucleus</keyword>
<evidence type="ECO:0000313" key="9">
    <source>
        <dbReference type="Proteomes" id="UP001642483"/>
    </source>
</evidence>
<gene>
    <name evidence="8" type="ORF">CVLEPA_LOCUS28770</name>
</gene>
<evidence type="ECO:0000256" key="5">
    <source>
        <dbReference type="ARBA" id="ARBA00023242"/>
    </source>
</evidence>
<dbReference type="Gene3D" id="3.30.160.60">
    <property type="entry name" value="Classic Zinc Finger"/>
    <property type="match status" value="7"/>
</dbReference>
<evidence type="ECO:0000256" key="6">
    <source>
        <dbReference type="PROSITE-ProRule" id="PRU00042"/>
    </source>
</evidence>
<evidence type="ECO:0000259" key="7">
    <source>
        <dbReference type="PROSITE" id="PS50157"/>
    </source>
</evidence>
<keyword evidence="2" id="KW-0677">Repeat</keyword>
<dbReference type="SUPFAM" id="SSF57667">
    <property type="entry name" value="beta-beta-alpha zinc fingers"/>
    <property type="match status" value="4"/>
</dbReference>
<keyword evidence="9" id="KW-1185">Reference proteome</keyword>
<dbReference type="Pfam" id="PF13909">
    <property type="entry name" value="zf-H2C2_5"/>
    <property type="match status" value="1"/>
</dbReference>
<feature type="domain" description="C2H2-type" evidence="7">
    <location>
        <begin position="447"/>
        <end position="474"/>
    </location>
</feature>
<evidence type="ECO:0000313" key="8">
    <source>
        <dbReference type="EMBL" id="CAK8695499.1"/>
    </source>
</evidence>
<organism evidence="8 9">
    <name type="scientific">Clavelina lepadiformis</name>
    <name type="common">Light-bulb sea squirt</name>
    <name type="synonym">Ascidia lepadiformis</name>
    <dbReference type="NCBI Taxonomy" id="159417"/>
    <lineage>
        <taxon>Eukaryota</taxon>
        <taxon>Metazoa</taxon>
        <taxon>Chordata</taxon>
        <taxon>Tunicata</taxon>
        <taxon>Ascidiacea</taxon>
        <taxon>Aplousobranchia</taxon>
        <taxon>Clavelinidae</taxon>
        <taxon>Clavelina</taxon>
    </lineage>
</organism>
<keyword evidence="1" id="KW-0479">Metal-binding</keyword>
<dbReference type="PROSITE" id="PS50157">
    <property type="entry name" value="ZINC_FINGER_C2H2_2"/>
    <property type="match status" value="7"/>
</dbReference>
<name>A0ABP0GUT7_CLALP</name>
<proteinExistence type="predicted"/>
<evidence type="ECO:0000256" key="1">
    <source>
        <dbReference type="ARBA" id="ARBA00022723"/>
    </source>
</evidence>
<dbReference type="PANTHER" id="PTHR24393">
    <property type="entry name" value="ZINC FINGER PROTEIN"/>
    <property type="match status" value="1"/>
</dbReference>
<dbReference type="InterPro" id="IPR013087">
    <property type="entry name" value="Znf_C2H2_type"/>
</dbReference>
<keyword evidence="4" id="KW-0862">Zinc</keyword>